<dbReference type="AlphaFoldDB" id="A0A7R6P319"/>
<dbReference type="EMBL" id="AP014545">
    <property type="protein sequence ID" value="BBB26089.1"/>
    <property type="molecule type" value="Genomic_DNA"/>
</dbReference>
<name>A0A7R6P319_9GAMM</name>
<protein>
    <recommendedName>
        <fullName evidence="3">DNA replication terminus site-binding protein</fullName>
    </recommendedName>
</protein>
<evidence type="ECO:0000313" key="1">
    <source>
        <dbReference type="EMBL" id="BBB26089.1"/>
    </source>
</evidence>
<evidence type="ECO:0008006" key="3">
    <source>
        <dbReference type="Google" id="ProtNLM"/>
    </source>
</evidence>
<dbReference type="OrthoDB" id="6354133at2"/>
<reference evidence="1 2" key="1">
    <citation type="journal article" date="2008" name="Int. J. Syst. Evol. Microbiol.">
        <title>Amphritea japonica sp. nov. and Amphritea balenae sp. nov., isolated from the sediment adjacent to sperm whale carcasses off Kagoshima, Japan.</title>
        <authorList>
            <person name="Miyazaki M."/>
            <person name="Nogi Y."/>
            <person name="Fujiwara Y."/>
            <person name="Kawato M."/>
            <person name="Nagahama T."/>
            <person name="Kubokawa K."/>
            <person name="Horikoshi K."/>
        </authorList>
    </citation>
    <scope>NUCLEOTIDE SEQUENCE [LARGE SCALE GENOMIC DNA]</scope>
    <source>
        <strain evidence="1 2">ATCC BAA-1530</strain>
    </source>
</reference>
<accession>A0A7R6P319</accession>
<proteinExistence type="predicted"/>
<dbReference type="RefSeq" id="WP_019621698.1">
    <property type="nucleotide sequence ID" value="NZ_AP014545.1"/>
</dbReference>
<keyword evidence="2" id="KW-1185">Reference proteome</keyword>
<gene>
    <name evidence="1" type="ORF">AMJAP_1494</name>
</gene>
<dbReference type="KEGG" id="ajp:AMJAP_1494"/>
<organism evidence="1 2">
    <name type="scientific">Amphritea japonica ATCC BAA-1530</name>
    <dbReference type="NCBI Taxonomy" id="1278309"/>
    <lineage>
        <taxon>Bacteria</taxon>
        <taxon>Pseudomonadati</taxon>
        <taxon>Pseudomonadota</taxon>
        <taxon>Gammaproteobacteria</taxon>
        <taxon>Oceanospirillales</taxon>
        <taxon>Oceanospirillaceae</taxon>
        <taxon>Amphritea</taxon>
    </lineage>
</organism>
<evidence type="ECO:0000313" key="2">
    <source>
        <dbReference type="Proteomes" id="UP000595663"/>
    </source>
</evidence>
<dbReference type="Proteomes" id="UP000595663">
    <property type="component" value="Chromosome"/>
</dbReference>
<sequence>MKSSTNSIELVDSLVQLNQALLKFTNCLRTSQQPYWLPGQTTTNLEQAAALYADIWYQDNQDGRTTRSQHGLIGANAELIQHALELNLAKARFQKMATEYRLSESPDLQHSLQKRTAKLAELLHRQGASRLHLKQCYRQIPVIETRPVKIGFSWYTSGRSIRKLSPKEAEEKLLKMDSSQPHIQLQLQAVGNLRPGDMLAQIQTQVPVMRANILWKQKDLMLRKARNTSLPIIVALDDENPLLPEYNEPPLIAPESRSRLERSDLKIDPQPFLPSLRAHRYLG</sequence>